<dbReference type="Gene3D" id="3.80.30.20">
    <property type="entry name" value="tm_1862 like domain"/>
    <property type="match status" value="1"/>
</dbReference>
<dbReference type="NCBIfam" id="NF006385">
    <property type="entry name" value="PRK08629.1"/>
    <property type="match status" value="1"/>
</dbReference>
<name>A0A222MV59_9BACT</name>
<dbReference type="GO" id="GO:0006779">
    <property type="term" value="P:porphyrin-containing compound biosynthetic process"/>
    <property type="evidence" value="ECO:0007669"/>
    <property type="project" value="TreeGrafter"/>
</dbReference>
<dbReference type="SFLD" id="SFLDS00029">
    <property type="entry name" value="Radical_SAM"/>
    <property type="match status" value="1"/>
</dbReference>
<dbReference type="RefSeq" id="WP_094324723.1">
    <property type="nucleotide sequence ID" value="NZ_CP022347.1"/>
</dbReference>
<dbReference type="AlphaFoldDB" id="A0A222MV59"/>
<dbReference type="KEGG" id="cavi:CAV_0263"/>
<keyword evidence="2" id="KW-0560">Oxidoreductase</keyword>
<dbReference type="InterPro" id="IPR006638">
    <property type="entry name" value="Elp3/MiaA/NifB-like_rSAM"/>
</dbReference>
<gene>
    <name evidence="2" type="primary">hemN1</name>
    <name evidence="2" type="ORF">CAV_0263</name>
</gene>
<accession>A0A222MV59</accession>
<evidence type="ECO:0000313" key="3">
    <source>
        <dbReference type="Proteomes" id="UP000201169"/>
    </source>
</evidence>
<sequence length="419" mass="48936">MLTFFQKIVLKTSNFALNSKFKSYFDISLSKNLSIKPSNKDYMLYIHVPFCHTFCTYCGFHKYLYDEELAKRYFENLRKEIKQTKELGFDFSTVYVGGGTTLINEDELLKTLQLCKTLFNIKEISCESDPNHIDAESLKNFQGLIDRLSCGVQSFNDNILKKTNRYHKFGSSKELINKLEKAISILPIFSIDLIFNFPTQSEDELLYDLQVAKNLQANQITTYPLMKSELSKKLITKSFGKNLKDRELEFYELIQDFFKDYKQNNCWSFSLKKEELSDEYVSYHNDYLGLGSGAFSFIDNELLINAFDLNEYEKLVNEGANAKISKISFKQKDILRYNFLTKLFSTKLDIAKFNQNFACDLEKDLSLEIKALKMANFVYEKDGVLYLSKQGQYLFVTLMKEFYTNMDTVRAFFKKTNAL</sequence>
<dbReference type="GO" id="GO:0051539">
    <property type="term" value="F:4 iron, 4 sulfur cluster binding"/>
    <property type="evidence" value="ECO:0007669"/>
    <property type="project" value="TreeGrafter"/>
</dbReference>
<dbReference type="EC" id="1.3.98.3" evidence="2"/>
<dbReference type="SMART" id="SM00729">
    <property type="entry name" value="Elp3"/>
    <property type="match status" value="1"/>
</dbReference>
<dbReference type="PROSITE" id="PS51918">
    <property type="entry name" value="RADICAL_SAM"/>
    <property type="match status" value="1"/>
</dbReference>
<dbReference type="GO" id="GO:0051989">
    <property type="term" value="F:coproporphyrinogen dehydrogenase activity"/>
    <property type="evidence" value="ECO:0007669"/>
    <property type="project" value="UniProtKB-EC"/>
</dbReference>
<dbReference type="InterPro" id="IPR007197">
    <property type="entry name" value="rSAM"/>
</dbReference>
<dbReference type="OrthoDB" id="9808022at2"/>
<evidence type="ECO:0000259" key="1">
    <source>
        <dbReference type="PROSITE" id="PS51918"/>
    </source>
</evidence>
<protein>
    <submittedName>
        <fullName evidence="2">Oxygen-independent coproporphyrinogen III oxidase</fullName>
        <ecNumber evidence="2">1.3.98.3</ecNumber>
    </submittedName>
</protein>
<evidence type="ECO:0000313" key="2">
    <source>
        <dbReference type="EMBL" id="ASQ29934.1"/>
    </source>
</evidence>
<dbReference type="EMBL" id="CP022347">
    <property type="protein sequence ID" value="ASQ29934.1"/>
    <property type="molecule type" value="Genomic_DNA"/>
</dbReference>
<dbReference type="PANTHER" id="PTHR13932">
    <property type="entry name" value="COPROPORPHYRINIGEN III OXIDASE"/>
    <property type="match status" value="1"/>
</dbReference>
<reference evidence="2 3" key="1">
    <citation type="submission" date="2017-07" db="EMBL/GenBank/DDBJ databases">
        <title>Analysis of two Campylobacter avium genomes and identification of a novel hippuricase gene.</title>
        <authorList>
            <person name="Miller W.G."/>
            <person name="Chapman M.H."/>
            <person name="Yee E."/>
            <person name="Revez J."/>
            <person name="Bono J.L."/>
            <person name="Rossi M."/>
        </authorList>
    </citation>
    <scope>NUCLEOTIDE SEQUENCE [LARGE SCALE GENOMIC DNA]</scope>
    <source>
        <strain evidence="2 3">LMG 24591</strain>
    </source>
</reference>
<keyword evidence="3" id="KW-1185">Reference proteome</keyword>
<feature type="domain" description="Radical SAM core" evidence="1">
    <location>
        <begin position="36"/>
        <end position="264"/>
    </location>
</feature>
<dbReference type="InterPro" id="IPR034505">
    <property type="entry name" value="Coproporphyrinogen-III_oxidase"/>
</dbReference>
<dbReference type="InterPro" id="IPR058240">
    <property type="entry name" value="rSAM_sf"/>
</dbReference>
<dbReference type="InterPro" id="IPR023404">
    <property type="entry name" value="rSAM_horseshoe"/>
</dbReference>
<dbReference type="PANTHER" id="PTHR13932:SF5">
    <property type="entry name" value="RADICAL S-ADENOSYL METHIONINE DOMAIN-CONTAINING PROTEIN 1, MITOCHONDRIAL"/>
    <property type="match status" value="1"/>
</dbReference>
<dbReference type="SUPFAM" id="SSF102114">
    <property type="entry name" value="Radical SAM enzymes"/>
    <property type="match status" value="1"/>
</dbReference>
<dbReference type="Proteomes" id="UP000201169">
    <property type="component" value="Chromosome"/>
</dbReference>
<dbReference type="GO" id="GO:0005737">
    <property type="term" value="C:cytoplasm"/>
    <property type="evidence" value="ECO:0007669"/>
    <property type="project" value="TreeGrafter"/>
</dbReference>
<organism evidence="2 3">
    <name type="scientific">Campylobacter avium LMG 24591</name>
    <dbReference type="NCBI Taxonomy" id="522484"/>
    <lineage>
        <taxon>Bacteria</taxon>
        <taxon>Pseudomonadati</taxon>
        <taxon>Campylobacterota</taxon>
        <taxon>Epsilonproteobacteria</taxon>
        <taxon>Campylobacterales</taxon>
        <taxon>Campylobacteraceae</taxon>
        <taxon>Campylobacter</taxon>
    </lineage>
</organism>
<dbReference type="Pfam" id="PF04055">
    <property type="entry name" value="Radical_SAM"/>
    <property type="match status" value="1"/>
</dbReference>
<dbReference type="SFLD" id="SFLDG01065">
    <property type="entry name" value="anaerobic_coproporphyrinogen-I"/>
    <property type="match status" value="1"/>
</dbReference>
<proteinExistence type="predicted"/>